<dbReference type="STRING" id="1518501.CQ10_30790"/>
<dbReference type="PRINTS" id="PR00080">
    <property type="entry name" value="SDRFAMILY"/>
</dbReference>
<dbReference type="PANTHER" id="PTHR42879">
    <property type="entry name" value="3-OXOACYL-(ACYL-CARRIER-PROTEIN) REDUCTASE"/>
    <property type="match status" value="1"/>
</dbReference>
<evidence type="ECO:0000313" key="4">
    <source>
        <dbReference type="Proteomes" id="UP000051913"/>
    </source>
</evidence>
<dbReference type="EMBL" id="LLXX01000136">
    <property type="protein sequence ID" value="KRR03524.1"/>
    <property type="molecule type" value="Genomic_DNA"/>
</dbReference>
<dbReference type="OrthoDB" id="9804774at2"/>
<sequence length="250" mass="25791">MTQELVGKVAIVTGAGRNIGRAIALTLADGGASILVNARSNRAEAETVAREIEAAGGKALVHIGDVADAAAVQAMADAAVQQFGRIDILVNNAALRREKPFAEMDYATWREILDVTLDGTFHCVKACLPALRKSGGGTIVNIGGLSAHTGAKNRAHVVTAKAGIIGLTRALAHDLADDGITVNCVVPGLIGTPRPKDKPEPAHHLIHQTIAGNRGLPEDVAATVRFLCGPGARYINGQAIHTNGGAYLGA</sequence>
<dbReference type="InterPro" id="IPR050259">
    <property type="entry name" value="SDR"/>
</dbReference>
<comment type="similarity">
    <text evidence="1">Belongs to the short-chain dehydrogenases/reductases (SDR) family.</text>
</comment>
<dbReference type="FunFam" id="3.40.50.720:FF:000084">
    <property type="entry name" value="Short-chain dehydrogenase reductase"/>
    <property type="match status" value="1"/>
</dbReference>
<dbReference type="NCBIfam" id="NF009466">
    <property type="entry name" value="PRK12826.1-2"/>
    <property type="match status" value="1"/>
</dbReference>
<dbReference type="SMART" id="SM00822">
    <property type="entry name" value="PKS_KR"/>
    <property type="match status" value="1"/>
</dbReference>
<evidence type="ECO:0000313" key="3">
    <source>
        <dbReference type="EMBL" id="KRR03524.1"/>
    </source>
</evidence>
<evidence type="ECO:0000259" key="2">
    <source>
        <dbReference type="SMART" id="SM00822"/>
    </source>
</evidence>
<dbReference type="InterPro" id="IPR036291">
    <property type="entry name" value="NAD(P)-bd_dom_sf"/>
</dbReference>
<reference evidence="3 4" key="1">
    <citation type="submission" date="2014-03" db="EMBL/GenBank/DDBJ databases">
        <title>Bradyrhizobium valentinum sp. nov., isolated from effective nodules of Lupinus mariae-josephae, a lupine endemic of basic-lime soils in Eastern Spain.</title>
        <authorList>
            <person name="Duran D."/>
            <person name="Rey L."/>
            <person name="Navarro A."/>
            <person name="Busquets A."/>
            <person name="Imperial J."/>
            <person name="Ruiz-Argueso T."/>
        </authorList>
    </citation>
    <scope>NUCLEOTIDE SEQUENCE [LARGE SCALE GENOMIC DNA]</scope>
    <source>
        <strain evidence="3 4">LmjM3</strain>
    </source>
</reference>
<proteinExistence type="inferred from homology"/>
<dbReference type="Pfam" id="PF13561">
    <property type="entry name" value="adh_short_C2"/>
    <property type="match status" value="1"/>
</dbReference>
<gene>
    <name evidence="3" type="ORF">CP49_25035</name>
</gene>
<dbReference type="SUPFAM" id="SSF51735">
    <property type="entry name" value="NAD(P)-binding Rossmann-fold domains"/>
    <property type="match status" value="1"/>
</dbReference>
<keyword evidence="4" id="KW-1185">Reference proteome</keyword>
<protein>
    <submittedName>
        <fullName evidence="3">Short-chain dehydrogenase</fullName>
    </submittedName>
</protein>
<dbReference type="InterPro" id="IPR057326">
    <property type="entry name" value="KR_dom"/>
</dbReference>
<organism evidence="3 4">
    <name type="scientific">Bradyrhizobium valentinum</name>
    <dbReference type="NCBI Taxonomy" id="1518501"/>
    <lineage>
        <taxon>Bacteria</taxon>
        <taxon>Pseudomonadati</taxon>
        <taxon>Pseudomonadota</taxon>
        <taxon>Alphaproteobacteria</taxon>
        <taxon>Hyphomicrobiales</taxon>
        <taxon>Nitrobacteraceae</taxon>
        <taxon>Bradyrhizobium</taxon>
    </lineage>
</organism>
<accession>A0A0R3L6H5</accession>
<dbReference type="AlphaFoldDB" id="A0A0R3L6H5"/>
<name>A0A0R3L6H5_9BRAD</name>
<dbReference type="Proteomes" id="UP000051913">
    <property type="component" value="Unassembled WGS sequence"/>
</dbReference>
<dbReference type="PRINTS" id="PR00081">
    <property type="entry name" value="GDHRDH"/>
</dbReference>
<dbReference type="PANTHER" id="PTHR42879:SF2">
    <property type="entry name" value="3-OXOACYL-[ACYL-CARRIER-PROTEIN] REDUCTASE FABG"/>
    <property type="match status" value="1"/>
</dbReference>
<dbReference type="RefSeq" id="WP_057852606.1">
    <property type="nucleotide sequence ID" value="NZ_LLXX01000136.1"/>
</dbReference>
<dbReference type="Gene3D" id="3.40.50.720">
    <property type="entry name" value="NAD(P)-binding Rossmann-like Domain"/>
    <property type="match status" value="1"/>
</dbReference>
<feature type="domain" description="Ketoreductase" evidence="2">
    <location>
        <begin position="8"/>
        <end position="196"/>
    </location>
</feature>
<dbReference type="InterPro" id="IPR002347">
    <property type="entry name" value="SDR_fam"/>
</dbReference>
<evidence type="ECO:0000256" key="1">
    <source>
        <dbReference type="ARBA" id="ARBA00006484"/>
    </source>
</evidence>
<comment type="caution">
    <text evidence="3">The sequence shown here is derived from an EMBL/GenBank/DDBJ whole genome shotgun (WGS) entry which is preliminary data.</text>
</comment>